<organism evidence="1 2">
    <name type="scientific">Lindgomyces ingoldianus</name>
    <dbReference type="NCBI Taxonomy" id="673940"/>
    <lineage>
        <taxon>Eukaryota</taxon>
        <taxon>Fungi</taxon>
        <taxon>Dikarya</taxon>
        <taxon>Ascomycota</taxon>
        <taxon>Pezizomycotina</taxon>
        <taxon>Dothideomycetes</taxon>
        <taxon>Pleosporomycetidae</taxon>
        <taxon>Pleosporales</taxon>
        <taxon>Lindgomycetaceae</taxon>
        <taxon>Lindgomyces</taxon>
    </lineage>
</organism>
<gene>
    <name evidence="1" type="ORF">BDR25DRAFT_41400</name>
</gene>
<sequence length="94" mass="10424">MGGQRGQSNYAAGNTFLDSFVRYQHFLGLHCSAVKIGLVEDVGWLLDLPEKFVIYGAAAVRAIQEKQLLDAIHSMLLPSRLAFCEDSPKRFAKP</sequence>
<reference evidence="1" key="1">
    <citation type="journal article" date="2020" name="Stud. Mycol.">
        <title>101 Dothideomycetes genomes: a test case for predicting lifestyles and emergence of pathogens.</title>
        <authorList>
            <person name="Haridas S."/>
            <person name="Albert R."/>
            <person name="Binder M."/>
            <person name="Bloem J."/>
            <person name="Labutti K."/>
            <person name="Salamov A."/>
            <person name="Andreopoulos B."/>
            <person name="Baker S."/>
            <person name="Barry K."/>
            <person name="Bills G."/>
            <person name="Bluhm B."/>
            <person name="Cannon C."/>
            <person name="Castanera R."/>
            <person name="Culley D."/>
            <person name="Daum C."/>
            <person name="Ezra D."/>
            <person name="Gonzalez J."/>
            <person name="Henrissat B."/>
            <person name="Kuo A."/>
            <person name="Liang C."/>
            <person name="Lipzen A."/>
            <person name="Lutzoni F."/>
            <person name="Magnuson J."/>
            <person name="Mondo S."/>
            <person name="Nolan M."/>
            <person name="Ohm R."/>
            <person name="Pangilinan J."/>
            <person name="Park H.-J."/>
            <person name="Ramirez L."/>
            <person name="Alfaro M."/>
            <person name="Sun H."/>
            <person name="Tritt A."/>
            <person name="Yoshinaga Y."/>
            <person name="Zwiers L.-H."/>
            <person name="Turgeon B."/>
            <person name="Goodwin S."/>
            <person name="Spatafora J."/>
            <person name="Crous P."/>
            <person name="Grigoriev I."/>
        </authorList>
    </citation>
    <scope>NUCLEOTIDE SEQUENCE</scope>
    <source>
        <strain evidence="1">ATCC 200398</strain>
    </source>
</reference>
<name>A0ACB6RCF3_9PLEO</name>
<dbReference type="EMBL" id="MU003493">
    <property type="protein sequence ID" value="KAF2476831.1"/>
    <property type="molecule type" value="Genomic_DNA"/>
</dbReference>
<protein>
    <submittedName>
        <fullName evidence="1">Uncharacterized protein</fullName>
    </submittedName>
</protein>
<accession>A0ACB6RCF3</accession>
<comment type="caution">
    <text evidence="1">The sequence shown here is derived from an EMBL/GenBank/DDBJ whole genome shotgun (WGS) entry which is preliminary data.</text>
</comment>
<proteinExistence type="predicted"/>
<dbReference type="Proteomes" id="UP000799755">
    <property type="component" value="Unassembled WGS sequence"/>
</dbReference>
<keyword evidence="2" id="KW-1185">Reference proteome</keyword>
<evidence type="ECO:0000313" key="1">
    <source>
        <dbReference type="EMBL" id="KAF2476831.1"/>
    </source>
</evidence>
<evidence type="ECO:0000313" key="2">
    <source>
        <dbReference type="Proteomes" id="UP000799755"/>
    </source>
</evidence>